<dbReference type="Proteomes" id="UP000320231">
    <property type="component" value="Chromosome"/>
</dbReference>
<evidence type="ECO:0000313" key="7">
    <source>
        <dbReference type="EMBL" id="BBI65029.1"/>
    </source>
</evidence>
<feature type="domain" description="O-antigen ligase-related" evidence="6">
    <location>
        <begin position="9"/>
        <end position="89"/>
    </location>
</feature>
<protein>
    <recommendedName>
        <fullName evidence="6">O-antigen ligase-related domain-containing protein</fullName>
    </recommendedName>
</protein>
<dbReference type="InterPro" id="IPR051533">
    <property type="entry name" value="WaaL-like"/>
</dbReference>
<dbReference type="Pfam" id="PF04932">
    <property type="entry name" value="Wzy_C"/>
    <property type="match status" value="1"/>
</dbReference>
<evidence type="ECO:0000256" key="2">
    <source>
        <dbReference type="ARBA" id="ARBA00022692"/>
    </source>
</evidence>
<dbReference type="GO" id="GO:0016020">
    <property type="term" value="C:membrane"/>
    <property type="evidence" value="ECO:0007669"/>
    <property type="project" value="UniProtKB-SubCell"/>
</dbReference>
<evidence type="ECO:0000256" key="4">
    <source>
        <dbReference type="ARBA" id="ARBA00023136"/>
    </source>
</evidence>
<dbReference type="KEGG" id="hsr:HSBAA_63350"/>
<sequence length="120" mass="13606">MAIFDDIYQYFINNNADTSLGTRFEFWRAGWIMFIENPILGIGEGGIQERLESLVAHEIASDRGMTVPQLHSDIIDTLARRGLLGVISLLLLYVGFASAFAKKRYTRMIMYALVCWLLVA</sequence>
<evidence type="ECO:0000256" key="5">
    <source>
        <dbReference type="SAM" id="Phobius"/>
    </source>
</evidence>
<evidence type="ECO:0000313" key="8">
    <source>
        <dbReference type="Proteomes" id="UP000320231"/>
    </source>
</evidence>
<evidence type="ECO:0000259" key="6">
    <source>
        <dbReference type="Pfam" id="PF04932"/>
    </source>
</evidence>
<proteinExistence type="predicted"/>
<keyword evidence="2 5" id="KW-0812">Transmembrane</keyword>
<keyword evidence="4 5" id="KW-0472">Membrane</keyword>
<feature type="transmembrane region" description="Helical" evidence="5">
    <location>
        <begin position="82"/>
        <end position="101"/>
    </location>
</feature>
<gene>
    <name evidence="7" type="ORF">HSBAA_63350</name>
</gene>
<name>A0A455UL97_9GAMM</name>
<keyword evidence="3 5" id="KW-1133">Transmembrane helix</keyword>
<dbReference type="PANTHER" id="PTHR37422">
    <property type="entry name" value="TEICHURONIC ACID BIOSYNTHESIS PROTEIN TUAE"/>
    <property type="match status" value="1"/>
</dbReference>
<accession>A0A455UL97</accession>
<organism evidence="7 8">
    <name type="scientific">Vreelandella sulfidaeris</name>
    <dbReference type="NCBI Taxonomy" id="115553"/>
    <lineage>
        <taxon>Bacteria</taxon>
        <taxon>Pseudomonadati</taxon>
        <taxon>Pseudomonadota</taxon>
        <taxon>Gammaproteobacteria</taxon>
        <taxon>Oceanospirillales</taxon>
        <taxon>Halomonadaceae</taxon>
        <taxon>Vreelandella</taxon>
    </lineage>
</organism>
<evidence type="ECO:0000256" key="3">
    <source>
        <dbReference type="ARBA" id="ARBA00022989"/>
    </source>
</evidence>
<dbReference type="PANTHER" id="PTHR37422:SF17">
    <property type="entry name" value="O-ANTIGEN LIGASE"/>
    <property type="match status" value="1"/>
</dbReference>
<dbReference type="EMBL" id="AP019514">
    <property type="protein sequence ID" value="BBI65029.1"/>
    <property type="molecule type" value="Genomic_DNA"/>
</dbReference>
<evidence type="ECO:0000256" key="1">
    <source>
        <dbReference type="ARBA" id="ARBA00004141"/>
    </source>
</evidence>
<comment type="subcellular location">
    <subcellularLocation>
        <location evidence="1">Membrane</location>
        <topology evidence="1">Multi-pass membrane protein</topology>
    </subcellularLocation>
</comment>
<dbReference type="InterPro" id="IPR007016">
    <property type="entry name" value="O-antigen_ligase-rel_domated"/>
</dbReference>
<reference evidence="7 8" key="1">
    <citation type="journal article" date="2019" name="Microbiol. Resour. Announc.">
        <title>Complete Genome Sequence of Halomonas sulfidaeris Strain Esulfide1 Isolated from a Metal Sulfide Rock at a Depth of 2,200 Meters, Obtained Using Nanopore Sequencing.</title>
        <authorList>
            <person name="Saito M."/>
            <person name="Nishigata A."/>
            <person name="Galipon J."/>
            <person name="Arakawa K."/>
        </authorList>
    </citation>
    <scope>NUCLEOTIDE SEQUENCE [LARGE SCALE GENOMIC DNA]</scope>
    <source>
        <strain evidence="7 8">ATCC BAA-803</strain>
    </source>
</reference>
<dbReference type="AlphaFoldDB" id="A0A455UL97"/>